<dbReference type="InterPro" id="IPR032710">
    <property type="entry name" value="NTF2-like_dom_sf"/>
</dbReference>
<feature type="domain" description="SnoaL-like" evidence="1">
    <location>
        <begin position="9"/>
        <end position="132"/>
    </location>
</feature>
<evidence type="ECO:0000259" key="1">
    <source>
        <dbReference type="Pfam" id="PF13577"/>
    </source>
</evidence>
<dbReference type="SUPFAM" id="SSF54427">
    <property type="entry name" value="NTF2-like"/>
    <property type="match status" value="1"/>
</dbReference>
<dbReference type="Pfam" id="PF13577">
    <property type="entry name" value="SnoaL_4"/>
    <property type="match status" value="1"/>
</dbReference>
<gene>
    <name evidence="2" type="ORF">METZ01_LOCUS58582</name>
</gene>
<organism evidence="2">
    <name type="scientific">marine metagenome</name>
    <dbReference type="NCBI Taxonomy" id="408172"/>
    <lineage>
        <taxon>unclassified sequences</taxon>
        <taxon>metagenomes</taxon>
        <taxon>ecological metagenomes</taxon>
    </lineage>
</organism>
<evidence type="ECO:0000313" key="2">
    <source>
        <dbReference type="EMBL" id="SVA05728.1"/>
    </source>
</evidence>
<reference evidence="2" key="1">
    <citation type="submission" date="2018-05" db="EMBL/GenBank/DDBJ databases">
        <authorList>
            <person name="Lanie J.A."/>
            <person name="Ng W.-L."/>
            <person name="Kazmierczak K.M."/>
            <person name="Andrzejewski T.M."/>
            <person name="Davidsen T.M."/>
            <person name="Wayne K.J."/>
            <person name="Tettelin H."/>
            <person name="Glass J.I."/>
            <person name="Rusch D."/>
            <person name="Podicherti R."/>
            <person name="Tsui H.-C.T."/>
            <person name="Winkler M.E."/>
        </authorList>
    </citation>
    <scope>NUCLEOTIDE SEQUENCE</scope>
</reference>
<protein>
    <recommendedName>
        <fullName evidence="1">SnoaL-like domain-containing protein</fullName>
    </recommendedName>
</protein>
<dbReference type="EMBL" id="UINC01003370">
    <property type="protein sequence ID" value="SVA05728.1"/>
    <property type="molecule type" value="Genomic_DNA"/>
</dbReference>
<name>A0A381SQW9_9ZZZZ</name>
<sequence>MNIDRRVQILEDIEEIKNLKSRYLNACDAQDPDQAMRCFASGKIIIDMGHVGFFETRESFAELYKSAGCHDYIMDLHQGSNPEIKIIDDTNAKGLWGLNYRNINLLNNTVTLVSAFYHDQYKKIADKWKIVSSITEYKSALHLDYSQDVLKKVIADKTVAGTVEYK</sequence>
<proteinExistence type="predicted"/>
<accession>A0A381SQW9</accession>
<dbReference type="AlphaFoldDB" id="A0A381SQW9"/>
<dbReference type="InterPro" id="IPR037401">
    <property type="entry name" value="SnoaL-like"/>
</dbReference>
<dbReference type="Gene3D" id="3.10.450.50">
    <property type="match status" value="1"/>
</dbReference>